<gene>
    <name evidence="1" type="ORF">GCM10023191_026760</name>
</gene>
<evidence type="ECO:0000313" key="1">
    <source>
        <dbReference type="EMBL" id="GAA4491944.1"/>
    </source>
</evidence>
<dbReference type="EMBL" id="BAABHF010000017">
    <property type="protein sequence ID" value="GAA4491944.1"/>
    <property type="molecule type" value="Genomic_DNA"/>
</dbReference>
<keyword evidence="2" id="KW-1185">Reference proteome</keyword>
<dbReference type="RefSeq" id="WP_345462440.1">
    <property type="nucleotide sequence ID" value="NZ_BAABHF010000017.1"/>
</dbReference>
<sequence length="154" mass="17146">MRYRKNDIFLIPAGPGIVVCGRAVMKLGTNILVAIYMSDAESVDAVDLKALVESPPVFLVETMDLRIRDGSWAMIGNAKPSVEIPIPVYKTQLEFGGDFYVQEIDGTIGKRLTSDEAASLRRQKSYSPAAVEQAVRAFRGLDEWLPQFDEMRFS</sequence>
<reference evidence="2" key="1">
    <citation type="journal article" date="2019" name="Int. J. Syst. Evol. Microbiol.">
        <title>The Global Catalogue of Microorganisms (GCM) 10K type strain sequencing project: providing services to taxonomists for standard genome sequencing and annotation.</title>
        <authorList>
            <consortium name="The Broad Institute Genomics Platform"/>
            <consortium name="The Broad Institute Genome Sequencing Center for Infectious Disease"/>
            <person name="Wu L."/>
            <person name="Ma J."/>
        </authorList>
    </citation>
    <scope>NUCLEOTIDE SEQUENCE [LARGE SCALE GENOMIC DNA]</scope>
    <source>
        <strain evidence="2">JCM 17933</strain>
    </source>
</reference>
<dbReference type="Pfam" id="PF15428">
    <property type="entry name" value="Imm26"/>
    <property type="match status" value="1"/>
</dbReference>
<evidence type="ECO:0000313" key="2">
    <source>
        <dbReference type="Proteomes" id="UP001500503"/>
    </source>
</evidence>
<protein>
    <submittedName>
        <fullName evidence="1">Uncharacterized protein</fullName>
    </submittedName>
</protein>
<name>A0ABP8PTK1_9ACTN</name>
<organism evidence="1 2">
    <name type="scientific">Actinoallomurus oryzae</name>
    <dbReference type="NCBI Taxonomy" id="502180"/>
    <lineage>
        <taxon>Bacteria</taxon>
        <taxon>Bacillati</taxon>
        <taxon>Actinomycetota</taxon>
        <taxon>Actinomycetes</taxon>
        <taxon>Streptosporangiales</taxon>
        <taxon>Thermomonosporaceae</taxon>
        <taxon>Actinoallomurus</taxon>
    </lineage>
</organism>
<dbReference type="Proteomes" id="UP001500503">
    <property type="component" value="Unassembled WGS sequence"/>
</dbReference>
<dbReference type="InterPro" id="IPR029278">
    <property type="entry name" value="Imm26"/>
</dbReference>
<proteinExistence type="predicted"/>
<accession>A0ABP8PTK1</accession>
<comment type="caution">
    <text evidence="1">The sequence shown here is derived from an EMBL/GenBank/DDBJ whole genome shotgun (WGS) entry which is preliminary data.</text>
</comment>